<evidence type="ECO:0000313" key="1">
    <source>
        <dbReference type="EMBL" id="SFF77686.1"/>
    </source>
</evidence>
<sequence length="195" mass="20775">MPRSVTPRYPWARALTALAGIAALLGVLVAVTSRAADEGRAAAVDRAVPGGAHDPAAGIHAAIDEYMRRFHPWLDPVPMGEVVTMTGGPAFNARLQADRVSAATYMLRIENTGTQPFDGSFSDGCAWLEMDDGERYPSPFVSNLNGWLVPSVMEAGTGFRLLLTFDIPAGARLAALILCFSLGRTTPTAVWSMTP</sequence>
<keyword evidence="2" id="KW-1185">Reference proteome</keyword>
<reference evidence="1 2" key="1">
    <citation type="submission" date="2016-10" db="EMBL/GenBank/DDBJ databases">
        <authorList>
            <person name="de Groot N.N."/>
        </authorList>
    </citation>
    <scope>NUCLEOTIDE SEQUENCE [LARGE SCALE GENOMIC DNA]</scope>
    <source>
        <strain evidence="1 2">DSM 43019</strain>
    </source>
</reference>
<protein>
    <recommendedName>
        <fullName evidence="3">DUF4352 domain-containing protein</fullName>
    </recommendedName>
</protein>
<name>A0A1I2LKU3_9ACTN</name>
<evidence type="ECO:0000313" key="2">
    <source>
        <dbReference type="Proteomes" id="UP000199645"/>
    </source>
</evidence>
<gene>
    <name evidence="1" type="ORF">SAMN05421541_121116</name>
</gene>
<accession>A0A1I2LKU3</accession>
<dbReference type="EMBL" id="FONV01000021">
    <property type="protein sequence ID" value="SFF77686.1"/>
    <property type="molecule type" value="Genomic_DNA"/>
</dbReference>
<dbReference type="STRING" id="35752.SAMN05421541_121116"/>
<dbReference type="Proteomes" id="UP000199645">
    <property type="component" value="Unassembled WGS sequence"/>
</dbReference>
<proteinExistence type="predicted"/>
<dbReference type="AlphaFoldDB" id="A0A1I2LKU3"/>
<organism evidence="1 2">
    <name type="scientific">Actinoplanes philippinensis</name>
    <dbReference type="NCBI Taxonomy" id="35752"/>
    <lineage>
        <taxon>Bacteria</taxon>
        <taxon>Bacillati</taxon>
        <taxon>Actinomycetota</taxon>
        <taxon>Actinomycetes</taxon>
        <taxon>Micromonosporales</taxon>
        <taxon>Micromonosporaceae</taxon>
        <taxon>Actinoplanes</taxon>
    </lineage>
</organism>
<evidence type="ECO:0008006" key="3">
    <source>
        <dbReference type="Google" id="ProtNLM"/>
    </source>
</evidence>